<comment type="caution">
    <text evidence="3">The sequence shown here is derived from an EMBL/GenBank/DDBJ whole genome shotgun (WGS) entry which is preliminary data.</text>
</comment>
<feature type="region of interest" description="Disordered" evidence="1">
    <location>
        <begin position="17"/>
        <end position="109"/>
    </location>
</feature>
<sequence>MRLTSLAALGLVGCALALPGRHNGPNRQRQRDIPTMTIDLTEPGSAPSLTPRPTPTWTPQPSRRPIPTTSPGDDSGDGGSDDVPDSIRQAQQQLYDDMEKGASQEELQKDVDNIWSAEVAAYESWLATQTSISVPSGDPSASAFPSGDPGISARPTPSRHPRPSGGWHSPGGQGGARMSTFATASSSSAFSVPSSEAGDG</sequence>
<name>A0A9W9SF99_9EURO</name>
<accession>A0A9W9SF99</accession>
<dbReference type="Proteomes" id="UP001147782">
    <property type="component" value="Unassembled WGS sequence"/>
</dbReference>
<feature type="region of interest" description="Disordered" evidence="1">
    <location>
        <begin position="131"/>
        <end position="200"/>
    </location>
</feature>
<dbReference type="AlphaFoldDB" id="A0A9W9SF99"/>
<gene>
    <name evidence="3" type="ORF">N7496_004980</name>
</gene>
<evidence type="ECO:0000313" key="4">
    <source>
        <dbReference type="Proteomes" id="UP001147782"/>
    </source>
</evidence>
<feature type="compositionally biased region" description="Low complexity" evidence="1">
    <location>
        <begin position="179"/>
        <end position="200"/>
    </location>
</feature>
<evidence type="ECO:0000256" key="2">
    <source>
        <dbReference type="SAM" id="SignalP"/>
    </source>
</evidence>
<reference evidence="3" key="1">
    <citation type="submission" date="2022-11" db="EMBL/GenBank/DDBJ databases">
        <authorList>
            <person name="Petersen C."/>
        </authorList>
    </citation>
    <scope>NUCLEOTIDE SEQUENCE</scope>
    <source>
        <strain evidence="3">IBT 29864</strain>
    </source>
</reference>
<dbReference type="GeneID" id="81437088"/>
<proteinExistence type="predicted"/>
<evidence type="ECO:0000313" key="3">
    <source>
        <dbReference type="EMBL" id="KAJ5377571.1"/>
    </source>
</evidence>
<feature type="compositionally biased region" description="Acidic residues" evidence="1">
    <location>
        <begin position="74"/>
        <end position="84"/>
    </location>
</feature>
<dbReference type="RefSeq" id="XP_056556434.1">
    <property type="nucleotide sequence ID" value="XM_056697909.1"/>
</dbReference>
<feature type="chain" id="PRO_5040723113" evidence="2">
    <location>
        <begin position="18"/>
        <end position="200"/>
    </location>
</feature>
<keyword evidence="2" id="KW-0732">Signal</keyword>
<organism evidence="3 4">
    <name type="scientific">Penicillium cataractarum</name>
    <dbReference type="NCBI Taxonomy" id="2100454"/>
    <lineage>
        <taxon>Eukaryota</taxon>
        <taxon>Fungi</taxon>
        <taxon>Dikarya</taxon>
        <taxon>Ascomycota</taxon>
        <taxon>Pezizomycotina</taxon>
        <taxon>Eurotiomycetes</taxon>
        <taxon>Eurotiomycetidae</taxon>
        <taxon>Eurotiales</taxon>
        <taxon>Aspergillaceae</taxon>
        <taxon>Penicillium</taxon>
    </lineage>
</organism>
<keyword evidence="4" id="KW-1185">Reference proteome</keyword>
<protein>
    <submittedName>
        <fullName evidence="3">Uncharacterized protein</fullName>
    </submittedName>
</protein>
<feature type="compositionally biased region" description="Pro residues" evidence="1">
    <location>
        <begin position="50"/>
        <end position="64"/>
    </location>
</feature>
<feature type="compositionally biased region" description="Basic and acidic residues" evidence="1">
    <location>
        <begin position="97"/>
        <end position="109"/>
    </location>
</feature>
<reference evidence="3" key="2">
    <citation type="journal article" date="2023" name="IMA Fungus">
        <title>Comparative genomic study of the Penicillium genus elucidates a diverse pangenome and 15 lateral gene transfer events.</title>
        <authorList>
            <person name="Petersen C."/>
            <person name="Sorensen T."/>
            <person name="Nielsen M.R."/>
            <person name="Sondergaard T.E."/>
            <person name="Sorensen J.L."/>
            <person name="Fitzpatrick D.A."/>
            <person name="Frisvad J.C."/>
            <person name="Nielsen K.L."/>
        </authorList>
    </citation>
    <scope>NUCLEOTIDE SEQUENCE</scope>
    <source>
        <strain evidence="3">IBT 29864</strain>
    </source>
</reference>
<dbReference type="EMBL" id="JAPZBS010000004">
    <property type="protein sequence ID" value="KAJ5377571.1"/>
    <property type="molecule type" value="Genomic_DNA"/>
</dbReference>
<feature type="signal peptide" evidence="2">
    <location>
        <begin position="1"/>
        <end position="17"/>
    </location>
</feature>
<evidence type="ECO:0000256" key="1">
    <source>
        <dbReference type="SAM" id="MobiDB-lite"/>
    </source>
</evidence>
<dbReference type="OrthoDB" id="4368165at2759"/>